<comment type="caution">
    <text evidence="1">The sequence shown here is derived from an EMBL/GenBank/DDBJ whole genome shotgun (WGS) entry which is preliminary data.</text>
</comment>
<evidence type="ECO:0000313" key="2">
    <source>
        <dbReference type="Proteomes" id="UP000191933"/>
    </source>
</evidence>
<evidence type="ECO:0000313" key="1">
    <source>
        <dbReference type="EMBL" id="CUX00895.1"/>
    </source>
</evidence>
<protein>
    <submittedName>
        <fullName evidence="1">Uncharacterized protein</fullName>
    </submittedName>
</protein>
<accession>A0A9W5B6D4</accession>
<sequence length="29" mass="3366">MNRPGDVGHGLSDITRQSFEFWSWTIGDR</sequence>
<name>A0A9W5B6D4_9HYPH</name>
<dbReference type="AlphaFoldDB" id="A0A9W5B6D4"/>
<organism evidence="1 2">
    <name type="scientific">Agrobacterium genomosp. 2 str. CFBP 5494</name>
    <dbReference type="NCBI Taxonomy" id="1183436"/>
    <lineage>
        <taxon>Bacteria</taxon>
        <taxon>Pseudomonadati</taxon>
        <taxon>Pseudomonadota</taxon>
        <taxon>Alphaproteobacteria</taxon>
        <taxon>Hyphomicrobiales</taxon>
        <taxon>Rhizobiaceae</taxon>
        <taxon>Rhizobium/Agrobacterium group</taxon>
        <taxon>Agrobacterium</taxon>
        <taxon>Agrobacterium tumefaciens complex</taxon>
    </lineage>
</organism>
<keyword evidence="2" id="KW-1185">Reference proteome</keyword>
<proteinExistence type="predicted"/>
<gene>
    <name evidence="1" type="ORF">AGR2A_Lc90152</name>
</gene>
<dbReference type="Proteomes" id="UP000191933">
    <property type="component" value="Unassembled WGS sequence"/>
</dbReference>
<dbReference type="EMBL" id="FBVY01000038">
    <property type="protein sequence ID" value="CUX00895.1"/>
    <property type="molecule type" value="Genomic_DNA"/>
</dbReference>
<reference evidence="1 2" key="1">
    <citation type="submission" date="2016-01" db="EMBL/GenBank/DDBJ databases">
        <authorList>
            <person name="Regsiter A."/>
            <person name="william w."/>
        </authorList>
    </citation>
    <scope>NUCLEOTIDE SEQUENCE [LARGE SCALE GENOMIC DNA]</scope>
    <source>
        <strain evidence="1 2">CFBP 5494</strain>
    </source>
</reference>